<organism evidence="2 3">
    <name type="scientific">Schizopora paradoxa</name>
    <dbReference type="NCBI Taxonomy" id="27342"/>
    <lineage>
        <taxon>Eukaryota</taxon>
        <taxon>Fungi</taxon>
        <taxon>Dikarya</taxon>
        <taxon>Basidiomycota</taxon>
        <taxon>Agaricomycotina</taxon>
        <taxon>Agaricomycetes</taxon>
        <taxon>Hymenochaetales</taxon>
        <taxon>Schizoporaceae</taxon>
        <taxon>Schizopora</taxon>
    </lineage>
</organism>
<dbReference type="Pfam" id="PF00172">
    <property type="entry name" value="Zn_clus"/>
    <property type="match status" value="1"/>
</dbReference>
<evidence type="ECO:0000313" key="2">
    <source>
        <dbReference type="EMBL" id="KLO16228.1"/>
    </source>
</evidence>
<dbReference type="Proteomes" id="UP000053477">
    <property type="component" value="Unassembled WGS sequence"/>
</dbReference>
<proteinExistence type="predicted"/>
<dbReference type="GO" id="GO:0000981">
    <property type="term" value="F:DNA-binding transcription factor activity, RNA polymerase II-specific"/>
    <property type="evidence" value="ECO:0007669"/>
    <property type="project" value="InterPro"/>
</dbReference>
<accession>A0A0H2S387</accession>
<dbReference type="EMBL" id="KQ085919">
    <property type="protein sequence ID" value="KLO16228.1"/>
    <property type="molecule type" value="Genomic_DNA"/>
</dbReference>
<evidence type="ECO:0000313" key="3">
    <source>
        <dbReference type="Proteomes" id="UP000053477"/>
    </source>
</evidence>
<dbReference type="SUPFAM" id="SSF57701">
    <property type="entry name" value="Zn2/Cys6 DNA-binding domain"/>
    <property type="match status" value="1"/>
</dbReference>
<reference evidence="2 3" key="1">
    <citation type="submission" date="2015-04" db="EMBL/GenBank/DDBJ databases">
        <title>Complete genome sequence of Schizopora paradoxa KUC8140, a cosmopolitan wood degrader in East Asia.</title>
        <authorList>
            <consortium name="DOE Joint Genome Institute"/>
            <person name="Min B."/>
            <person name="Park H."/>
            <person name="Jang Y."/>
            <person name="Kim J.-J."/>
            <person name="Kim K.H."/>
            <person name="Pangilinan J."/>
            <person name="Lipzen A."/>
            <person name="Riley R."/>
            <person name="Grigoriev I.V."/>
            <person name="Spatafora J.W."/>
            <person name="Choi I.-G."/>
        </authorList>
    </citation>
    <scope>NUCLEOTIDE SEQUENCE [LARGE SCALE GENOMIC DNA]</scope>
    <source>
        <strain evidence="2 3">KUC8140</strain>
    </source>
</reference>
<feature type="domain" description="Zn(2)-C6 fungal-type" evidence="1">
    <location>
        <begin position="7"/>
        <end position="50"/>
    </location>
</feature>
<dbReference type="InterPro" id="IPR001138">
    <property type="entry name" value="Zn2Cys6_DnaBD"/>
</dbReference>
<sequence>MTSNPQSSLSSGCLNCRFENKRCIGGTPCLGCIQTNRSCINPGRQLPTVRPKAIFILLNSPPLDISQQSEQIINAYGPKASFGRYVDRPGHYVIYTVADGSTYVVNLDMEFRPVGRPRYLGHESDVARIQDNSNFTVDDLLNSAKNFNNPF</sequence>
<name>A0A0H2S387_9AGAM</name>
<dbReference type="GO" id="GO:0008270">
    <property type="term" value="F:zinc ion binding"/>
    <property type="evidence" value="ECO:0007669"/>
    <property type="project" value="InterPro"/>
</dbReference>
<dbReference type="InterPro" id="IPR036864">
    <property type="entry name" value="Zn2-C6_fun-type_DNA-bd_sf"/>
</dbReference>
<dbReference type="InParanoid" id="A0A0H2S387"/>
<protein>
    <recommendedName>
        <fullName evidence="1">Zn(2)-C6 fungal-type domain-containing protein</fullName>
    </recommendedName>
</protein>
<dbReference type="Gene3D" id="4.10.240.10">
    <property type="entry name" value="Zn(2)-C6 fungal-type DNA-binding domain"/>
    <property type="match status" value="1"/>
</dbReference>
<dbReference type="SMART" id="SM00066">
    <property type="entry name" value="GAL4"/>
    <property type="match status" value="1"/>
</dbReference>
<evidence type="ECO:0000259" key="1">
    <source>
        <dbReference type="SMART" id="SM00066"/>
    </source>
</evidence>
<dbReference type="AlphaFoldDB" id="A0A0H2S387"/>
<keyword evidence="3" id="KW-1185">Reference proteome</keyword>
<gene>
    <name evidence="2" type="ORF">SCHPADRAFT_227213</name>
</gene>